<comment type="caution">
    <text evidence="1">The sequence shown here is derived from an EMBL/GenBank/DDBJ whole genome shotgun (WGS) entry which is preliminary data.</text>
</comment>
<accession>A0AAW2VPD4</accession>
<proteinExistence type="predicted"/>
<dbReference type="EMBL" id="JACGWJ010000003">
    <property type="protein sequence ID" value="KAL0430844.1"/>
    <property type="molecule type" value="Genomic_DNA"/>
</dbReference>
<organism evidence="1">
    <name type="scientific">Sesamum radiatum</name>
    <name type="common">Black benniseed</name>
    <dbReference type="NCBI Taxonomy" id="300843"/>
    <lineage>
        <taxon>Eukaryota</taxon>
        <taxon>Viridiplantae</taxon>
        <taxon>Streptophyta</taxon>
        <taxon>Embryophyta</taxon>
        <taxon>Tracheophyta</taxon>
        <taxon>Spermatophyta</taxon>
        <taxon>Magnoliopsida</taxon>
        <taxon>eudicotyledons</taxon>
        <taxon>Gunneridae</taxon>
        <taxon>Pentapetalae</taxon>
        <taxon>asterids</taxon>
        <taxon>lamiids</taxon>
        <taxon>Lamiales</taxon>
        <taxon>Pedaliaceae</taxon>
        <taxon>Sesamum</taxon>
    </lineage>
</organism>
<dbReference type="AlphaFoldDB" id="A0AAW2VPD4"/>
<protein>
    <submittedName>
        <fullName evidence="1">Uncharacterized protein</fullName>
    </submittedName>
</protein>
<gene>
    <name evidence="1" type="ORF">Sradi_0710400</name>
</gene>
<reference evidence="1" key="2">
    <citation type="journal article" date="2024" name="Plant">
        <title>Genomic evolution and insights into agronomic trait innovations of Sesamum species.</title>
        <authorList>
            <person name="Miao H."/>
            <person name="Wang L."/>
            <person name="Qu L."/>
            <person name="Liu H."/>
            <person name="Sun Y."/>
            <person name="Le M."/>
            <person name="Wang Q."/>
            <person name="Wei S."/>
            <person name="Zheng Y."/>
            <person name="Lin W."/>
            <person name="Duan Y."/>
            <person name="Cao H."/>
            <person name="Xiong S."/>
            <person name="Wang X."/>
            <person name="Wei L."/>
            <person name="Li C."/>
            <person name="Ma Q."/>
            <person name="Ju M."/>
            <person name="Zhao R."/>
            <person name="Li G."/>
            <person name="Mu C."/>
            <person name="Tian Q."/>
            <person name="Mei H."/>
            <person name="Zhang T."/>
            <person name="Gao T."/>
            <person name="Zhang H."/>
        </authorList>
    </citation>
    <scope>NUCLEOTIDE SEQUENCE</scope>
    <source>
        <strain evidence="1">G02</strain>
    </source>
</reference>
<evidence type="ECO:0000313" key="1">
    <source>
        <dbReference type="EMBL" id="KAL0430844.1"/>
    </source>
</evidence>
<sequence>MPNFLMCGQHWNHAPKIMSRRLPSWSNSCNSLIPSWKRFGRIPTRKGSGVDLTLVARSARRRDWLLVVKSTSSPRPSNQRSQRLAYRMLATSLKHPLLKLQSRARRLTFT</sequence>
<reference evidence="1" key="1">
    <citation type="submission" date="2020-06" db="EMBL/GenBank/DDBJ databases">
        <authorList>
            <person name="Li T."/>
            <person name="Hu X."/>
            <person name="Zhang T."/>
            <person name="Song X."/>
            <person name="Zhang H."/>
            <person name="Dai N."/>
            <person name="Sheng W."/>
            <person name="Hou X."/>
            <person name="Wei L."/>
        </authorList>
    </citation>
    <scope>NUCLEOTIDE SEQUENCE</scope>
    <source>
        <strain evidence="1">G02</strain>
        <tissue evidence="1">Leaf</tissue>
    </source>
</reference>
<name>A0AAW2VPD4_SESRA</name>